<name>A0ABS0DXY8_9GAMM</name>
<protein>
    <submittedName>
        <fullName evidence="1">DUF1869 domain-containing protein</fullName>
    </submittedName>
</protein>
<keyword evidence="2" id="KW-1185">Reference proteome</keyword>
<gene>
    <name evidence="1" type="ORF">IV431_24740</name>
</gene>
<sequence>MAVENRGYTLSATERKTQVTAEKLFLKPMSLYISGIASKAVAELADSLGPAEACTLTVTNNNNGISVDRNFSTQTLLTTPAVAADAVKELINIVRGYDEEEDNNVCGW</sequence>
<reference evidence="1 2" key="1">
    <citation type="submission" date="2020-11" db="EMBL/GenBank/DDBJ databases">
        <title>Taxonomic investigation of Rahnella spp.</title>
        <authorList>
            <person name="Lee S.D."/>
        </authorList>
    </citation>
    <scope>NUCLEOTIDE SEQUENCE [LARGE SCALE GENOMIC DNA]</scope>
    <source>
        <strain evidence="1 2">SAP-10</strain>
    </source>
</reference>
<dbReference type="InterPro" id="IPR036489">
    <property type="entry name" value="YoaG_sf"/>
</dbReference>
<dbReference type="SUPFAM" id="SSF103063">
    <property type="entry name" value="Hypothetical protein YoaG"/>
    <property type="match status" value="1"/>
</dbReference>
<proteinExistence type="predicted"/>
<dbReference type="Pfam" id="PF08956">
    <property type="entry name" value="DUF1869"/>
    <property type="match status" value="1"/>
</dbReference>
<evidence type="ECO:0000313" key="1">
    <source>
        <dbReference type="EMBL" id="MBF7958760.1"/>
    </source>
</evidence>
<accession>A0ABS0DXY8</accession>
<dbReference type="InterPro" id="IPR015051">
    <property type="entry name" value="YoaG"/>
</dbReference>
<evidence type="ECO:0000313" key="2">
    <source>
        <dbReference type="Proteomes" id="UP000600307"/>
    </source>
</evidence>
<dbReference type="Gene3D" id="3.30.160.220">
    <property type="entry name" value="YoaG"/>
    <property type="match status" value="2"/>
</dbReference>
<comment type="caution">
    <text evidence="1">The sequence shown here is derived from an EMBL/GenBank/DDBJ whole genome shotgun (WGS) entry which is preliminary data.</text>
</comment>
<dbReference type="RefSeq" id="WP_195818259.1">
    <property type="nucleotide sequence ID" value="NZ_JADOBH010000010.1"/>
</dbReference>
<organism evidence="1 2">
    <name type="scientific">Rahnella victoriana</name>
    <dbReference type="NCBI Taxonomy" id="1510570"/>
    <lineage>
        <taxon>Bacteria</taxon>
        <taxon>Pseudomonadati</taxon>
        <taxon>Pseudomonadota</taxon>
        <taxon>Gammaproteobacteria</taxon>
        <taxon>Enterobacterales</taxon>
        <taxon>Yersiniaceae</taxon>
        <taxon>Rahnella</taxon>
    </lineage>
</organism>
<dbReference type="Proteomes" id="UP000600307">
    <property type="component" value="Unassembled WGS sequence"/>
</dbReference>
<dbReference type="EMBL" id="JADOBH010000010">
    <property type="protein sequence ID" value="MBF7958760.1"/>
    <property type="molecule type" value="Genomic_DNA"/>
</dbReference>